<dbReference type="GO" id="GO:0004792">
    <property type="term" value="F:thiosulfate-cyanide sulfurtransferase activity"/>
    <property type="evidence" value="ECO:0007669"/>
    <property type="project" value="TreeGrafter"/>
</dbReference>
<dbReference type="Pfam" id="PF00899">
    <property type="entry name" value="ThiF"/>
    <property type="match status" value="1"/>
</dbReference>
<keyword evidence="4" id="KW-1185">Reference proteome</keyword>
<dbReference type="RefSeq" id="WP_047941006.1">
    <property type="nucleotide sequence ID" value="NZ_JARTLH010000029.1"/>
</dbReference>
<dbReference type="GO" id="GO:0005829">
    <property type="term" value="C:cytosol"/>
    <property type="evidence" value="ECO:0007669"/>
    <property type="project" value="TreeGrafter"/>
</dbReference>
<comment type="caution">
    <text evidence="3">The sequence shown here is derived from an EMBL/GenBank/DDBJ whole genome shotgun (WGS) entry which is preliminary data.</text>
</comment>
<dbReference type="EMBL" id="LDPH01000003">
    <property type="protein sequence ID" value="KLV27685.1"/>
    <property type="molecule type" value="Genomic_DNA"/>
</dbReference>
<dbReference type="PANTHER" id="PTHR10953:SF102">
    <property type="entry name" value="ADENYLYLTRANSFERASE AND SULFURTRANSFERASE MOCS3"/>
    <property type="match status" value="1"/>
</dbReference>
<dbReference type="GO" id="GO:0008146">
    <property type="term" value="F:sulfotransferase activity"/>
    <property type="evidence" value="ECO:0007669"/>
    <property type="project" value="TreeGrafter"/>
</dbReference>
<protein>
    <submittedName>
        <fullName evidence="3">Thiamine biosynthesis protein MoeB</fullName>
    </submittedName>
</protein>
<sequence>MNNRYSRQIRFQPIGEHGQEQIAKKHVLIVGCGALGSANAEALVRAGVGEVSIVDRDYVEESNLQRQHLFTEKDVEKQLPKAIAAQKHLREINQCIKIHAHVMDVTGETLEPLIKDVDLVIDATDNFDTRFILNDALHQHRIPWIFGACVGATGMSYTVIPNETPCLRCLLDAIPLTGVTCDAVGIIGPAVQMVVAHQTAEALKLLTGAADKRRATYLTFDLWNNLYQTIRVEGVKRDECLTCGMNPTYPALAYQNQLKTEVLCGRDTVQLRANTSHSLAALAARFQVFTSVKQNEYLVSITYQSYRIVFFLDGRTLIHGTNSVTEAKKIYYQLVG</sequence>
<dbReference type="PANTHER" id="PTHR10953">
    <property type="entry name" value="UBIQUITIN-ACTIVATING ENZYME E1"/>
    <property type="match status" value="1"/>
</dbReference>
<organism evidence="3 4">
    <name type="scientific">Niallia circulans</name>
    <name type="common">Bacillus circulans</name>
    <dbReference type="NCBI Taxonomy" id="1397"/>
    <lineage>
        <taxon>Bacteria</taxon>
        <taxon>Bacillati</taxon>
        <taxon>Bacillota</taxon>
        <taxon>Bacilli</taxon>
        <taxon>Bacillales</taxon>
        <taxon>Bacillaceae</taxon>
        <taxon>Niallia</taxon>
    </lineage>
</organism>
<dbReference type="CDD" id="cd00757">
    <property type="entry name" value="ThiF_MoeB_HesA_family"/>
    <property type="match status" value="1"/>
</dbReference>
<reference evidence="3 4" key="1">
    <citation type="submission" date="2015-05" db="EMBL/GenBank/DDBJ databases">
        <title>Whole genome sequence and identification of bacterial endophytes from Costus igneus.</title>
        <authorList>
            <person name="Lee Y.P."/>
            <person name="Gan H.M."/>
            <person name="Eng W."/>
            <person name="Wheatley M.S."/>
            <person name="Caraballo A."/>
            <person name="Polter S."/>
            <person name="Savka M.A."/>
            <person name="Hudson A.O."/>
        </authorList>
    </citation>
    <scope>NUCLEOTIDE SEQUENCE [LARGE SCALE GENOMIC DNA]</scope>
    <source>
        <strain evidence="3 4">RIT379</strain>
    </source>
</reference>
<evidence type="ECO:0000259" key="2">
    <source>
        <dbReference type="Pfam" id="PF00899"/>
    </source>
</evidence>
<evidence type="ECO:0000313" key="4">
    <source>
        <dbReference type="Proteomes" id="UP000036045"/>
    </source>
</evidence>
<dbReference type="PATRIC" id="fig|1397.4.peg.3304"/>
<dbReference type="GO" id="GO:0008641">
    <property type="term" value="F:ubiquitin-like modifier activating enzyme activity"/>
    <property type="evidence" value="ECO:0007669"/>
    <property type="project" value="InterPro"/>
</dbReference>
<dbReference type="InterPro" id="IPR045886">
    <property type="entry name" value="ThiF/MoeB/HesA"/>
</dbReference>
<dbReference type="Gene3D" id="3.40.50.720">
    <property type="entry name" value="NAD(P)-binding Rossmann-like Domain"/>
    <property type="match status" value="1"/>
</dbReference>
<accession>A0A0J1LFA9</accession>
<dbReference type="GO" id="GO:0016779">
    <property type="term" value="F:nucleotidyltransferase activity"/>
    <property type="evidence" value="ECO:0007669"/>
    <property type="project" value="TreeGrafter"/>
</dbReference>
<gene>
    <name evidence="3" type="ORF">ABW02_05950</name>
</gene>
<dbReference type="OrthoDB" id="9804286at2"/>
<evidence type="ECO:0000313" key="3">
    <source>
        <dbReference type="EMBL" id="KLV27685.1"/>
    </source>
</evidence>
<feature type="domain" description="THIF-type NAD/FAD binding fold" evidence="2">
    <location>
        <begin position="5"/>
        <end position="241"/>
    </location>
</feature>
<dbReference type="InterPro" id="IPR000594">
    <property type="entry name" value="ThiF_NAD_FAD-bd"/>
</dbReference>
<dbReference type="Proteomes" id="UP000036045">
    <property type="component" value="Unassembled WGS sequence"/>
</dbReference>
<comment type="similarity">
    <text evidence="1">Belongs to the HesA/MoeB/ThiF family.</text>
</comment>
<dbReference type="FunFam" id="3.40.50.720:FF:000080">
    <property type="entry name" value="Thiazole biosynthesis adenylyltransferase ThiF"/>
    <property type="match status" value="1"/>
</dbReference>
<dbReference type="InterPro" id="IPR035985">
    <property type="entry name" value="Ubiquitin-activating_enz"/>
</dbReference>
<proteinExistence type="inferred from homology"/>
<dbReference type="SUPFAM" id="SSF69572">
    <property type="entry name" value="Activating enzymes of the ubiquitin-like proteins"/>
    <property type="match status" value="1"/>
</dbReference>
<evidence type="ECO:0000256" key="1">
    <source>
        <dbReference type="ARBA" id="ARBA00009919"/>
    </source>
</evidence>
<name>A0A0J1LFA9_NIACI</name>
<dbReference type="AlphaFoldDB" id="A0A0J1LFA9"/>